<evidence type="ECO:0000313" key="3">
    <source>
        <dbReference type="Proteomes" id="UP000626210"/>
    </source>
</evidence>
<comment type="caution">
    <text evidence="2">The sequence shown here is derived from an EMBL/GenBank/DDBJ whole genome shotgun (WGS) entry which is preliminary data.</text>
</comment>
<keyword evidence="1" id="KW-0472">Membrane</keyword>
<keyword evidence="1" id="KW-1133">Transmembrane helix</keyword>
<dbReference type="EMBL" id="BMYK01000013">
    <property type="protein sequence ID" value="GHC90146.1"/>
    <property type="molecule type" value="Genomic_DNA"/>
</dbReference>
<dbReference type="PANTHER" id="PTHR38598:SF1">
    <property type="entry name" value="INNER MEMBRANE PROTEIN YJCH"/>
    <property type="match status" value="1"/>
</dbReference>
<evidence type="ECO:0000256" key="1">
    <source>
        <dbReference type="SAM" id="Phobius"/>
    </source>
</evidence>
<dbReference type="InterPro" id="IPR007436">
    <property type="entry name" value="DUF485"/>
</dbReference>
<feature type="transmembrane region" description="Helical" evidence="1">
    <location>
        <begin position="61"/>
        <end position="85"/>
    </location>
</feature>
<reference evidence="3" key="1">
    <citation type="journal article" date="2019" name="Int. J. Syst. Evol. Microbiol.">
        <title>The Global Catalogue of Microorganisms (GCM) 10K type strain sequencing project: providing services to taxonomists for standard genome sequencing and annotation.</title>
        <authorList>
            <consortium name="The Broad Institute Genomics Platform"/>
            <consortium name="The Broad Institute Genome Sequencing Center for Infectious Disease"/>
            <person name="Wu L."/>
            <person name="Ma J."/>
        </authorList>
    </citation>
    <scope>NUCLEOTIDE SEQUENCE [LARGE SCALE GENOMIC DNA]</scope>
    <source>
        <strain evidence="3">KCTC 23314</strain>
    </source>
</reference>
<feature type="transmembrane region" description="Helical" evidence="1">
    <location>
        <begin position="28"/>
        <end position="49"/>
    </location>
</feature>
<dbReference type="Pfam" id="PF04341">
    <property type="entry name" value="DUF485"/>
    <property type="match status" value="1"/>
</dbReference>
<organism evidence="2 3">
    <name type="scientific">Pseudorhodoferax aquiterrae</name>
    <dbReference type="NCBI Taxonomy" id="747304"/>
    <lineage>
        <taxon>Bacteria</taxon>
        <taxon>Pseudomonadati</taxon>
        <taxon>Pseudomonadota</taxon>
        <taxon>Betaproteobacteria</taxon>
        <taxon>Burkholderiales</taxon>
        <taxon>Comamonadaceae</taxon>
    </lineage>
</organism>
<proteinExistence type="predicted"/>
<dbReference type="Proteomes" id="UP000626210">
    <property type="component" value="Unassembled WGS sequence"/>
</dbReference>
<protein>
    <submittedName>
        <fullName evidence="2">Membrane protein</fullName>
    </submittedName>
</protein>
<keyword evidence="1" id="KW-0812">Transmembrane</keyword>
<dbReference type="PANTHER" id="PTHR38598">
    <property type="entry name" value="INNER MEMBRANE PROTEIN YJCH"/>
    <property type="match status" value="1"/>
</dbReference>
<evidence type="ECO:0000313" key="2">
    <source>
        <dbReference type="EMBL" id="GHC90146.1"/>
    </source>
</evidence>
<gene>
    <name evidence="2" type="ORF">GCM10007320_38220</name>
</gene>
<name>A0ABQ3G4R3_9BURK</name>
<dbReference type="RefSeq" id="WP_189688525.1">
    <property type="nucleotide sequence ID" value="NZ_BMYK01000013.1"/>
</dbReference>
<sequence>MAKDPADVVQRIQTHPDYQALRRQRNRFGWTLTVLMLVVYYGYIGLIAFDKPFLAQPMGSGVTSIGIPIGLGVIVFTIGITLLYIRRANGAYDRATAKILKEATQ</sequence>
<accession>A0ABQ3G4R3</accession>
<dbReference type="InterPro" id="IPR052959">
    <property type="entry name" value="Inner_membrane_assoc"/>
</dbReference>
<keyword evidence="3" id="KW-1185">Reference proteome</keyword>